<dbReference type="Proteomes" id="UP000190675">
    <property type="component" value="Chromosome I"/>
</dbReference>
<accession>A0A1M5HI68</accession>
<keyword evidence="1" id="KW-0812">Transmembrane</keyword>
<keyword evidence="1" id="KW-1133">Transmembrane helix</keyword>
<organism evidence="2 3">
    <name type="scientific">Bradyrhizobium erythrophlei</name>
    <dbReference type="NCBI Taxonomy" id="1437360"/>
    <lineage>
        <taxon>Bacteria</taxon>
        <taxon>Pseudomonadati</taxon>
        <taxon>Pseudomonadota</taxon>
        <taxon>Alphaproteobacteria</taxon>
        <taxon>Hyphomicrobiales</taxon>
        <taxon>Nitrobacteraceae</taxon>
        <taxon>Bradyrhizobium</taxon>
    </lineage>
</organism>
<feature type="transmembrane region" description="Helical" evidence="1">
    <location>
        <begin position="23"/>
        <end position="44"/>
    </location>
</feature>
<evidence type="ECO:0000256" key="1">
    <source>
        <dbReference type="SAM" id="Phobius"/>
    </source>
</evidence>
<gene>
    <name evidence="2" type="ORF">SAMN05444169_0840</name>
</gene>
<sequence>MTTRTIRDAANLASVRAEAVQDLLLVSSFGLWAMLLGVAPVVALRLMTGS</sequence>
<dbReference type="RefSeq" id="WP_172899812.1">
    <property type="nucleotide sequence ID" value="NZ_LT670818.1"/>
</dbReference>
<keyword evidence="1" id="KW-0472">Membrane</keyword>
<reference evidence="2 3" key="1">
    <citation type="submission" date="2016-11" db="EMBL/GenBank/DDBJ databases">
        <authorList>
            <person name="Jaros S."/>
            <person name="Januszkiewicz K."/>
            <person name="Wedrychowicz H."/>
        </authorList>
    </citation>
    <scope>NUCLEOTIDE SEQUENCE [LARGE SCALE GENOMIC DNA]</scope>
    <source>
        <strain evidence="2 3">GAS242</strain>
    </source>
</reference>
<proteinExistence type="predicted"/>
<name>A0A1M5HI68_9BRAD</name>
<evidence type="ECO:0000313" key="2">
    <source>
        <dbReference type="EMBL" id="SHG15653.1"/>
    </source>
</evidence>
<dbReference type="EMBL" id="LT670818">
    <property type="protein sequence ID" value="SHG15653.1"/>
    <property type="molecule type" value="Genomic_DNA"/>
</dbReference>
<protein>
    <submittedName>
        <fullName evidence="2">Uncharacterized protein</fullName>
    </submittedName>
</protein>
<dbReference type="AlphaFoldDB" id="A0A1M5HI68"/>
<evidence type="ECO:0000313" key="3">
    <source>
        <dbReference type="Proteomes" id="UP000190675"/>
    </source>
</evidence>